<sequence length="72" mass="8451">MAQQERMPGAAREKRNCWRRGNGSYSYRGELKRGIALNKKYLNRKVRRSADTVPRGKGYRKICRTVNMVNFT</sequence>
<name>A0A2K4ZN41_9FIRM</name>
<dbReference type="OrthoDB" id="1956716at2"/>
<proteinExistence type="predicted"/>
<evidence type="ECO:0000313" key="1">
    <source>
        <dbReference type="EMBL" id="SOY31888.1"/>
    </source>
</evidence>
<keyword evidence="2" id="KW-1185">Reference proteome</keyword>
<dbReference type="EMBL" id="OFSM01000033">
    <property type="protein sequence ID" value="SOY31888.1"/>
    <property type="molecule type" value="Genomic_DNA"/>
</dbReference>
<protein>
    <submittedName>
        <fullName evidence="1">Uncharacterized protein</fullName>
    </submittedName>
</protein>
<evidence type="ECO:0000313" key="2">
    <source>
        <dbReference type="Proteomes" id="UP000236311"/>
    </source>
</evidence>
<reference evidence="1 2" key="1">
    <citation type="submission" date="2018-01" db="EMBL/GenBank/DDBJ databases">
        <authorList>
            <person name="Gaut B.S."/>
            <person name="Morton B.R."/>
            <person name="Clegg M.T."/>
            <person name="Duvall M.R."/>
        </authorList>
    </citation>
    <scope>NUCLEOTIDE SEQUENCE [LARGE SCALE GENOMIC DNA]</scope>
    <source>
        <strain evidence="1">GP69</strain>
    </source>
</reference>
<dbReference type="AlphaFoldDB" id="A0A2K4ZN41"/>
<gene>
    <name evidence="1" type="ORF">AMURIS_04637</name>
</gene>
<dbReference type="Proteomes" id="UP000236311">
    <property type="component" value="Unassembled WGS sequence"/>
</dbReference>
<organism evidence="1 2">
    <name type="scientific">Acetatifactor muris</name>
    <dbReference type="NCBI Taxonomy" id="879566"/>
    <lineage>
        <taxon>Bacteria</taxon>
        <taxon>Bacillati</taxon>
        <taxon>Bacillota</taxon>
        <taxon>Clostridia</taxon>
        <taxon>Lachnospirales</taxon>
        <taxon>Lachnospiraceae</taxon>
        <taxon>Acetatifactor</taxon>
    </lineage>
</organism>
<dbReference type="RefSeq" id="WP_103241853.1">
    <property type="nucleotide sequence ID" value="NZ_JANJZD010000035.1"/>
</dbReference>
<accession>A0A2K4ZN41</accession>